<reference evidence="3" key="4">
    <citation type="submission" date="2025-08" db="UniProtKB">
        <authorList>
            <consortium name="Ensembl"/>
        </authorList>
    </citation>
    <scope>IDENTIFICATION</scope>
    <source>
        <strain evidence="3">C57BL/6J</strain>
    </source>
</reference>
<reference evidence="8" key="2">
    <citation type="journal article" date="2010" name="Cell">
        <title>A tissue-specific atlas of mouse protein phosphorylation and expression.</title>
        <authorList>
            <person name="Huttlin E.L."/>
            <person name="Jedrychowski M.P."/>
            <person name="Elias J.E."/>
            <person name="Goswami T."/>
            <person name="Rad R."/>
            <person name="Beausoleil S.A."/>
            <person name="Villen J."/>
            <person name="Haas W."/>
            <person name="Sowa M.E."/>
            <person name="Gygi S.P."/>
        </authorList>
    </citation>
    <scope>IDENTIFICATION BY MASS SPECTROMETRY [LARGE SCALE ANALYSIS]</scope>
</reference>
<dbReference type="VEuPathDB" id="HostDB:ENSMUSG00000000290"/>
<dbReference type="AGR" id="MGI:96611"/>
<gene>
    <name evidence="3 4" type="primary">Itgb2</name>
</gene>
<dbReference type="GeneTree" id="ENSGT01150000286983"/>
<reference evidence="3 5" key="3">
    <citation type="journal article" date="2011" name="PLoS Biol.">
        <title>Modernizing reference genome assemblies.</title>
        <authorList>
            <person name="Church D.M."/>
            <person name="Schneider V.A."/>
            <person name="Graves T."/>
            <person name="Auger K."/>
            <person name="Cunningham F."/>
            <person name="Bouk N."/>
            <person name="Chen H.C."/>
            <person name="Agarwala R."/>
            <person name="McLaren W.M."/>
            <person name="Ritchie G.R."/>
            <person name="Albracht D."/>
            <person name="Kremitzki M."/>
            <person name="Rock S."/>
            <person name="Kotkiewicz H."/>
            <person name="Kremitzki C."/>
            <person name="Wollam A."/>
            <person name="Trani L."/>
            <person name="Fulton L."/>
            <person name="Fulton R."/>
            <person name="Matthews L."/>
            <person name="Whitehead S."/>
            <person name="Chow W."/>
            <person name="Torrance J."/>
            <person name="Dunn M."/>
            <person name="Harden G."/>
            <person name="Threadgold G."/>
            <person name="Wood J."/>
            <person name="Collins J."/>
            <person name="Heath P."/>
            <person name="Griffiths G."/>
            <person name="Pelan S."/>
            <person name="Grafham D."/>
            <person name="Eichler E.E."/>
            <person name="Weinstock G."/>
            <person name="Mardis E.R."/>
            <person name="Wilson R.K."/>
            <person name="Howe K."/>
            <person name="Flicek P."/>
            <person name="Hubbard T."/>
        </authorList>
    </citation>
    <scope>NUCLEOTIDE SEQUENCE [LARGE SCALE GENOMIC DNA]</scope>
    <source>
        <strain evidence="3 5">C57BL/6J</strain>
    </source>
</reference>
<dbReference type="AlphaFoldDB" id="M0QWJ6"/>
<dbReference type="Gene3D" id="3.30.1680.10">
    <property type="entry name" value="ligand-binding face of the semaphorins, domain 2"/>
    <property type="match status" value="1"/>
</dbReference>
<reference evidence="3" key="5">
    <citation type="submission" date="2025-09" db="UniProtKB">
        <authorList>
            <consortium name="Ensembl"/>
        </authorList>
    </citation>
    <scope>IDENTIFICATION</scope>
    <source>
        <strain evidence="3">C57BL/6J</strain>
    </source>
</reference>
<dbReference type="InterPro" id="IPR033760">
    <property type="entry name" value="Integrin_beta_N"/>
</dbReference>
<evidence type="ECO:0000313" key="3">
    <source>
        <dbReference type="Ensembl" id="ENSMUSP00000137865.2"/>
    </source>
</evidence>
<evidence type="ECO:0000259" key="2">
    <source>
        <dbReference type="Pfam" id="PF17205"/>
    </source>
</evidence>
<keyword evidence="5" id="KW-1185">Reference proteome</keyword>
<evidence type="ECO:0000313" key="5">
    <source>
        <dbReference type="Proteomes" id="UP000000589"/>
    </source>
</evidence>
<proteinExistence type="evidence at protein level"/>
<reference evidence="3 5" key="1">
    <citation type="journal article" date="2009" name="PLoS Biol.">
        <title>Lineage-specific biology revealed by a finished genome assembly of the mouse.</title>
        <authorList>
            <consortium name="Mouse Genome Sequencing Consortium"/>
            <person name="Church D.M."/>
            <person name="Goodstadt L."/>
            <person name="Hillier L.W."/>
            <person name="Zody M.C."/>
            <person name="Goldstein S."/>
            <person name="She X."/>
            <person name="Bult C.J."/>
            <person name="Agarwala R."/>
            <person name="Cherry J.L."/>
            <person name="DiCuccio M."/>
            <person name="Hlavina W."/>
            <person name="Kapustin Y."/>
            <person name="Meric P."/>
            <person name="Maglott D."/>
            <person name="Birtle Z."/>
            <person name="Marques A.C."/>
            <person name="Graves T."/>
            <person name="Zhou S."/>
            <person name="Teague B."/>
            <person name="Potamousis K."/>
            <person name="Churas C."/>
            <person name="Place M."/>
            <person name="Herschleb J."/>
            <person name="Runnheim R."/>
            <person name="Forrest D."/>
            <person name="Amos-Landgraf J."/>
            <person name="Schwartz D.C."/>
            <person name="Cheng Z."/>
            <person name="Lindblad-Toh K."/>
            <person name="Eichler E.E."/>
            <person name="Ponting C.P."/>
        </authorList>
    </citation>
    <scope>NUCLEOTIDE SEQUENCE [LARGE SCALE GENOMIC DNA]</scope>
    <source>
        <strain evidence="3 5">C57BL/6J</strain>
    </source>
</reference>
<protein>
    <submittedName>
        <fullName evidence="3">Integrin beta 2</fullName>
    </submittedName>
</protein>
<dbReference type="Pfam" id="PF17205">
    <property type="entry name" value="PSI_integrin"/>
    <property type="match status" value="1"/>
</dbReference>
<dbReference type="Bgee" id="ENSMUSG00000000290">
    <property type="expression patterns" value="Expressed in granulocyte and 154 other cell types or tissues"/>
</dbReference>
<dbReference type="Ensembl" id="ENSMUST00000156644.8">
    <property type="protein sequence ID" value="ENSMUSP00000137865.2"/>
    <property type="gene ID" value="ENSMUSG00000000290.14"/>
</dbReference>
<dbReference type="HOGENOM" id="CLU_3146957_0_0_1"/>
<organism evidence="3 5">
    <name type="scientific">Mus musculus</name>
    <name type="common">Mouse</name>
    <dbReference type="NCBI Taxonomy" id="10090"/>
    <lineage>
        <taxon>Eukaryota</taxon>
        <taxon>Metazoa</taxon>
        <taxon>Chordata</taxon>
        <taxon>Craniata</taxon>
        <taxon>Vertebrata</taxon>
        <taxon>Euteleostomi</taxon>
        <taxon>Mammalia</taxon>
        <taxon>Eutheria</taxon>
        <taxon>Euarchontoglires</taxon>
        <taxon>Glires</taxon>
        <taxon>Rodentia</taxon>
        <taxon>Myomorpha</taxon>
        <taxon>Muroidea</taxon>
        <taxon>Muridae</taxon>
        <taxon>Murinae</taxon>
        <taxon>Mus</taxon>
        <taxon>Mus</taxon>
    </lineage>
</organism>
<dbReference type="ProteomicsDB" id="369305"/>
<evidence type="ECO:0007829" key="7">
    <source>
        <dbReference type="ProteomicsDB" id="M0QWJ6"/>
    </source>
</evidence>
<dbReference type="PeptideAtlas" id="M0QWJ6"/>
<dbReference type="SMR" id="M0QWJ6"/>
<dbReference type="Proteomes" id="UP000000589">
    <property type="component" value="Chromosome 10"/>
</dbReference>
<feature type="domain" description="Integrin beta N-terminal" evidence="2">
    <location>
        <begin position="24"/>
        <end position="49"/>
    </location>
</feature>
<keyword evidence="1" id="KW-0732">Signal</keyword>
<feature type="chain" id="PRO_5004004045" evidence="1">
    <location>
        <begin position="23"/>
        <end position="56"/>
    </location>
</feature>
<keyword evidence="6 7" id="KW-1267">Proteomics identification</keyword>
<evidence type="ECO:0007829" key="8">
    <source>
        <dbReference type="PubMed" id="21183079"/>
    </source>
</evidence>
<dbReference type="MGI" id="MGI:96611">
    <property type="gene designation" value="Itgb2"/>
</dbReference>
<dbReference type="SUPFAM" id="SSF103575">
    <property type="entry name" value="Plexin repeat"/>
    <property type="match status" value="1"/>
</dbReference>
<evidence type="ECO:0000313" key="4">
    <source>
        <dbReference type="MGI" id="MGI:96611"/>
    </source>
</evidence>
<feature type="signal peptide" evidence="1">
    <location>
        <begin position="1"/>
        <end position="22"/>
    </location>
</feature>
<sequence>MLGPHSLLLALAGLFFLGSAVSQECTKYKVSSCRDCIQSGPGCSWCQKLVRAAWVT</sequence>
<accession>M0QWJ6</accession>
<name>M0QWJ6_MOUSE</name>
<dbReference type="ExpressionAtlas" id="M0QWJ6">
    <property type="expression patterns" value="baseline and differential"/>
</dbReference>
<evidence type="ECO:0000256" key="1">
    <source>
        <dbReference type="SAM" id="SignalP"/>
    </source>
</evidence>
<evidence type="ECO:0007829" key="6">
    <source>
        <dbReference type="PeptideAtlas" id="M0QWJ6"/>
    </source>
</evidence>